<evidence type="ECO:0000259" key="2">
    <source>
        <dbReference type="Pfam" id="PF08768"/>
    </source>
</evidence>
<dbReference type="InterPro" id="IPR012674">
    <property type="entry name" value="Calycin"/>
</dbReference>
<gene>
    <name evidence="3" type="ORF">SAMN06296429_108141</name>
</gene>
<dbReference type="Pfam" id="PF08768">
    <property type="entry name" value="THAP4_heme-bd"/>
    <property type="match status" value="1"/>
</dbReference>
<dbReference type="EC" id="5.99.-.-" evidence="1"/>
<keyword evidence="1" id="KW-0349">Heme</keyword>
<feature type="binding site" evidence="1">
    <location>
        <position position="32"/>
    </location>
    <ligand>
        <name>heme b</name>
        <dbReference type="ChEBI" id="CHEBI:60344"/>
    </ligand>
</feature>
<feature type="binding site" evidence="1">
    <location>
        <position position="123"/>
    </location>
    <ligand>
        <name>heme b</name>
        <dbReference type="ChEBI" id="CHEBI:60344"/>
    </ligand>
</feature>
<dbReference type="CDD" id="cd07828">
    <property type="entry name" value="lipocalin_heme-bd-THAP4-like"/>
    <property type="match status" value="1"/>
</dbReference>
<dbReference type="InterPro" id="IPR022939">
    <property type="entry name" value="Nb(III)_bact/plant"/>
</dbReference>
<name>A0A1W2BMU3_9MICO</name>
<dbReference type="Proteomes" id="UP000192634">
    <property type="component" value="Unassembled WGS sequence"/>
</dbReference>
<dbReference type="HAMAP" id="MF_01297">
    <property type="entry name" value="nitrobindin"/>
    <property type="match status" value="1"/>
</dbReference>
<keyword evidence="1" id="KW-0479">Metal-binding</keyword>
<sequence length="165" mass="18390">MFTLDPTIHPDIAPLAWLVGRWEGAGVLGYPTIESANFGQEIVVTHDERPFLRWESRSWILDEQGNKVRPSGTELGFWRPGGEGEAELLLVHPTGIVEMYYGTVEPGRIELQTDGVIRSPHAKEYAAAKRMYGLVKSNLMWVMDMGAMGQPLTSHLSAELKRVDG</sequence>
<reference evidence="3 4" key="1">
    <citation type="submission" date="2017-04" db="EMBL/GenBank/DDBJ databases">
        <authorList>
            <person name="Afonso C.L."/>
            <person name="Miller P.J."/>
            <person name="Scott M.A."/>
            <person name="Spackman E."/>
            <person name="Goraichik I."/>
            <person name="Dimitrov K.M."/>
            <person name="Suarez D.L."/>
            <person name="Swayne D.E."/>
        </authorList>
    </citation>
    <scope>NUCLEOTIDE SEQUENCE [LARGE SCALE GENOMIC DNA]</scope>
    <source>
        <strain evidence="3 4">CGMCC 1.12511</strain>
    </source>
</reference>
<dbReference type="InterPro" id="IPR014878">
    <property type="entry name" value="THAP4-like_heme-bd"/>
</dbReference>
<dbReference type="OrthoDB" id="4804006at2"/>
<comment type="cofactor">
    <cofactor evidence="1">
        <name>heme b</name>
        <dbReference type="ChEBI" id="CHEBI:60344"/>
    </cofactor>
    <text evidence="1">Binds 1 heme b group per subunit, that coordinates a highly solvent-exposed Fe(III) atom.</text>
</comment>
<dbReference type="EMBL" id="FWXN01000008">
    <property type="protein sequence ID" value="SMC73858.1"/>
    <property type="molecule type" value="Genomic_DNA"/>
</dbReference>
<comment type="pathway">
    <text evidence="1">Nitrogen metabolism.</text>
</comment>
<comment type="domain">
    <text evidence="1">Forms a 10-stranded antiparallel beta-barrel structure able to accommodate a hydrophobic ligand in its interior. In fact, this fold hosts the heme group, which is located in a wide surface cleft.</text>
</comment>
<dbReference type="GO" id="GO:0020037">
    <property type="term" value="F:heme binding"/>
    <property type="evidence" value="ECO:0007669"/>
    <property type="project" value="UniProtKB-UniRule"/>
</dbReference>
<dbReference type="InterPro" id="IPR045165">
    <property type="entry name" value="Nitrobindin"/>
</dbReference>
<evidence type="ECO:0000256" key="1">
    <source>
        <dbReference type="HAMAP-Rule" id="MF_01297"/>
    </source>
</evidence>
<dbReference type="PANTHER" id="PTHR15854">
    <property type="entry name" value="THAP4 PROTEIN"/>
    <property type="match status" value="1"/>
</dbReference>
<keyword evidence="1" id="KW-0413">Isomerase</keyword>
<evidence type="ECO:0000313" key="4">
    <source>
        <dbReference type="Proteomes" id="UP000192634"/>
    </source>
</evidence>
<dbReference type="GO" id="GO:0062213">
    <property type="term" value="F:peroxynitrite isomerase activity"/>
    <property type="evidence" value="ECO:0007669"/>
    <property type="project" value="UniProtKB-UniRule"/>
</dbReference>
<protein>
    <recommendedName>
        <fullName evidence="1">Peroxynitrite isomerase</fullName>
        <ecNumber evidence="1">5.99.-.-</ecNumber>
    </recommendedName>
    <alternativeName>
        <fullName evidence="1">Ferric nitrobindin</fullName>
        <shortName evidence="1">Nb(III)</shortName>
    </alternativeName>
</protein>
<proteinExistence type="inferred from homology"/>
<dbReference type="Gene3D" id="2.40.128.20">
    <property type="match status" value="1"/>
</dbReference>
<feature type="short sequence motif" description="GXWXGXG" evidence="1">
    <location>
        <begin position="20"/>
        <end position="26"/>
    </location>
</feature>
<comment type="similarity">
    <text evidence="1">Belongs to the nitrobindin family.</text>
</comment>
<comment type="function">
    <text evidence="1">Heme-binding protein able to scavenge peroxynitrite and to protect free L-tyrosine against peroxynitrite-mediated nitration, by acting as a peroxynitrite isomerase that converts peroxynitrite to nitrate. Therefore, this protein likely plays a role in peroxynitrite sensing and in the detoxification of reactive nitrogen and oxygen species (RNS and ROS, respectively). Is able to bind nitric oxide (NO) in vitro, but may act as a sensor of peroxynitrite levels in vivo.</text>
</comment>
<dbReference type="RefSeq" id="WP_084451479.1">
    <property type="nucleotide sequence ID" value="NZ_FWXN01000008.1"/>
</dbReference>
<dbReference type="SUPFAM" id="SSF50814">
    <property type="entry name" value="Lipocalins"/>
    <property type="match status" value="1"/>
</dbReference>
<dbReference type="PANTHER" id="PTHR15854:SF4">
    <property type="entry name" value="PEROXYNITRITE ISOMERASE THAP4"/>
    <property type="match status" value="1"/>
</dbReference>
<keyword evidence="1" id="KW-0408">Iron</keyword>
<feature type="domain" description="THAP4-like heme-binding" evidence="2">
    <location>
        <begin position="12"/>
        <end position="162"/>
    </location>
</feature>
<comment type="catalytic activity">
    <reaction evidence="1">
        <text>peroxynitrite = nitrate</text>
        <dbReference type="Rhea" id="RHEA:63116"/>
        <dbReference type="ChEBI" id="CHEBI:17632"/>
        <dbReference type="ChEBI" id="CHEBI:25941"/>
    </reaction>
</comment>
<evidence type="ECO:0000313" key="3">
    <source>
        <dbReference type="EMBL" id="SMC73858.1"/>
    </source>
</evidence>
<dbReference type="GO" id="GO:0046872">
    <property type="term" value="F:metal ion binding"/>
    <property type="evidence" value="ECO:0007669"/>
    <property type="project" value="UniProtKB-KW"/>
</dbReference>
<feature type="binding site" description="axial binding residue" evidence="1">
    <location>
        <position position="155"/>
    </location>
    <ligand>
        <name>heme b</name>
        <dbReference type="ChEBI" id="CHEBI:60344"/>
    </ligand>
    <ligandPart>
        <name>Fe</name>
        <dbReference type="ChEBI" id="CHEBI:18248"/>
    </ligandPart>
</feature>
<dbReference type="AlphaFoldDB" id="A0A1W2BMU3"/>
<accession>A0A1W2BMU3</accession>
<organism evidence="3 4">
    <name type="scientific">Janibacter indicus</name>
    <dbReference type="NCBI Taxonomy" id="857417"/>
    <lineage>
        <taxon>Bacteria</taxon>
        <taxon>Bacillati</taxon>
        <taxon>Actinomycetota</taxon>
        <taxon>Actinomycetes</taxon>
        <taxon>Micrococcales</taxon>
        <taxon>Intrasporangiaceae</taxon>
        <taxon>Janibacter</taxon>
    </lineage>
</organism>